<dbReference type="CDD" id="cd04301">
    <property type="entry name" value="NAT_SF"/>
    <property type="match status" value="1"/>
</dbReference>
<organism evidence="4 5">
    <name type="scientific">Caryophanon latum</name>
    <dbReference type="NCBI Taxonomy" id="33977"/>
    <lineage>
        <taxon>Bacteria</taxon>
        <taxon>Bacillati</taxon>
        <taxon>Bacillota</taxon>
        <taxon>Bacilli</taxon>
        <taxon>Bacillales</taxon>
        <taxon>Caryophanaceae</taxon>
        <taxon>Caryophanon</taxon>
    </lineage>
</organism>
<dbReference type="Pfam" id="PF00583">
    <property type="entry name" value="Acetyltransf_1"/>
    <property type="match status" value="1"/>
</dbReference>
<dbReference type="PROSITE" id="PS51186">
    <property type="entry name" value="GNAT"/>
    <property type="match status" value="1"/>
</dbReference>
<dbReference type="OrthoDB" id="7205533at2"/>
<evidence type="ECO:0000256" key="2">
    <source>
        <dbReference type="ARBA" id="ARBA00023315"/>
    </source>
</evidence>
<dbReference type="PANTHER" id="PTHR42919">
    <property type="entry name" value="N-ALPHA-ACETYLTRANSFERASE"/>
    <property type="match status" value="1"/>
</dbReference>
<keyword evidence="1 4" id="KW-0808">Transferase</keyword>
<dbReference type="InterPro" id="IPR000182">
    <property type="entry name" value="GNAT_dom"/>
</dbReference>
<evidence type="ECO:0000313" key="4">
    <source>
        <dbReference type="EMBL" id="OCS93461.1"/>
    </source>
</evidence>
<keyword evidence="5" id="KW-1185">Reference proteome</keyword>
<sequence>MKLLCKPCTLLDAETVRDFAERTFVHTFAHLNTKEDMDAYVHKAFSIDKVRTELSNADSSFYFVYADDVLAGYLKLNEELAQTDVFDEHSLEIERIYVSIDFQGKGIGTYLMNEAIRIANERGKEYVWLGVWEKNEHALQFYEKHGFVKIGTHKFVFGNEEQLDYIMKKDL</sequence>
<accession>A0A1C0Z219</accession>
<dbReference type="GO" id="GO:0016747">
    <property type="term" value="F:acyltransferase activity, transferring groups other than amino-acyl groups"/>
    <property type="evidence" value="ECO:0007669"/>
    <property type="project" value="InterPro"/>
</dbReference>
<evidence type="ECO:0000256" key="1">
    <source>
        <dbReference type="ARBA" id="ARBA00022679"/>
    </source>
</evidence>
<dbReference type="Gene3D" id="3.40.630.30">
    <property type="match status" value="1"/>
</dbReference>
<protein>
    <submittedName>
        <fullName evidence="4">GNAT family acetyltransferase</fullName>
    </submittedName>
</protein>
<dbReference type="InterPro" id="IPR051556">
    <property type="entry name" value="N-term/lysine_N-AcTrnsfr"/>
</dbReference>
<gene>
    <name evidence="4" type="ORF">A6K76_05335</name>
</gene>
<evidence type="ECO:0000313" key="5">
    <source>
        <dbReference type="Proteomes" id="UP000093482"/>
    </source>
</evidence>
<keyword evidence="2" id="KW-0012">Acyltransferase</keyword>
<dbReference type="Proteomes" id="UP000093482">
    <property type="component" value="Unassembled WGS sequence"/>
</dbReference>
<dbReference type="InterPro" id="IPR016181">
    <property type="entry name" value="Acyl_CoA_acyltransferase"/>
</dbReference>
<dbReference type="AlphaFoldDB" id="A0A1C0Z219"/>
<feature type="domain" description="N-acetyltransferase" evidence="3">
    <location>
        <begin position="3"/>
        <end position="171"/>
    </location>
</feature>
<evidence type="ECO:0000259" key="3">
    <source>
        <dbReference type="PROSITE" id="PS51186"/>
    </source>
</evidence>
<dbReference type="SUPFAM" id="SSF55729">
    <property type="entry name" value="Acyl-CoA N-acyltransferases (Nat)"/>
    <property type="match status" value="1"/>
</dbReference>
<proteinExistence type="predicted"/>
<dbReference type="PANTHER" id="PTHR42919:SF8">
    <property type="entry name" value="N-ALPHA-ACETYLTRANSFERASE 50"/>
    <property type="match status" value="1"/>
</dbReference>
<comment type="caution">
    <text evidence="4">The sequence shown here is derived from an EMBL/GenBank/DDBJ whole genome shotgun (WGS) entry which is preliminary data.</text>
</comment>
<name>A0A1C0Z219_9BACL</name>
<reference evidence="4 5" key="1">
    <citation type="submission" date="2016-07" db="EMBL/GenBank/DDBJ databases">
        <title>Caryophanon latum genome sequencing.</title>
        <authorList>
            <person name="Verma A."/>
            <person name="Pal Y."/>
            <person name="Krishnamurthi S."/>
        </authorList>
    </citation>
    <scope>NUCLEOTIDE SEQUENCE [LARGE SCALE GENOMIC DNA]</scope>
    <source>
        <strain evidence="4 5">DSM 14151</strain>
    </source>
</reference>
<dbReference type="RefSeq" id="WP_066461714.1">
    <property type="nucleotide sequence ID" value="NZ_MATO01000008.1"/>
</dbReference>
<dbReference type="EMBL" id="MATO01000008">
    <property type="protein sequence ID" value="OCS93461.1"/>
    <property type="molecule type" value="Genomic_DNA"/>
</dbReference>